<accession>A8ZMU5</accession>
<dbReference type="EMBL" id="CP000840">
    <property type="protein sequence ID" value="ABW32144.1"/>
    <property type="molecule type" value="Genomic_DNA"/>
</dbReference>
<dbReference type="AlphaFoldDB" id="A8ZMU5"/>
<proteinExistence type="predicted"/>
<geneLocation type="plasmid" evidence="1 2">
    <name>pREB3</name>
</geneLocation>
<dbReference type="Proteomes" id="UP000000268">
    <property type="component" value="Plasmid pREB3"/>
</dbReference>
<dbReference type="KEGG" id="amr:AM1_C0208"/>
<gene>
    <name evidence="1" type="ordered locus">AM1_C0208</name>
</gene>
<protein>
    <submittedName>
        <fullName evidence="1">Uncharacterized protein</fullName>
    </submittedName>
</protein>
<keyword evidence="1" id="KW-0614">Plasmid</keyword>
<evidence type="ECO:0000313" key="2">
    <source>
        <dbReference type="Proteomes" id="UP000000268"/>
    </source>
</evidence>
<name>A8ZMU5_ACAM1</name>
<evidence type="ECO:0000313" key="1">
    <source>
        <dbReference type="EMBL" id="ABW32144.1"/>
    </source>
</evidence>
<organism evidence="1 2">
    <name type="scientific">Acaryochloris marina (strain MBIC 11017)</name>
    <dbReference type="NCBI Taxonomy" id="329726"/>
    <lineage>
        <taxon>Bacteria</taxon>
        <taxon>Bacillati</taxon>
        <taxon>Cyanobacteriota</taxon>
        <taxon>Cyanophyceae</taxon>
        <taxon>Acaryochloridales</taxon>
        <taxon>Acaryochloridaceae</taxon>
        <taxon>Acaryochloris</taxon>
    </lineage>
</organism>
<keyword evidence="2" id="KW-1185">Reference proteome</keyword>
<sequence>MQQVCGETVKVDAIERQSKGFEVLPKYNGPQNLDRCLSSGSFKK</sequence>
<reference evidence="1 2" key="1">
    <citation type="journal article" date="2008" name="Proc. Natl. Acad. Sci. U.S.A.">
        <title>Niche adaptation and genome expansion in the chlorophyll d-producing cyanobacterium Acaryochloris marina.</title>
        <authorList>
            <person name="Swingley W.D."/>
            <person name="Chen M."/>
            <person name="Cheung P.C."/>
            <person name="Conrad A.L."/>
            <person name="Dejesa L.C."/>
            <person name="Hao J."/>
            <person name="Honchak B.M."/>
            <person name="Karbach L.E."/>
            <person name="Kurdoglu A."/>
            <person name="Lahiri S."/>
            <person name="Mastrian S.D."/>
            <person name="Miyashita H."/>
            <person name="Page L."/>
            <person name="Ramakrishna P."/>
            <person name="Satoh S."/>
            <person name="Sattley W.M."/>
            <person name="Shimada Y."/>
            <person name="Taylor H.L."/>
            <person name="Tomo T."/>
            <person name="Tsuchiya T."/>
            <person name="Wang Z.T."/>
            <person name="Raymond J."/>
            <person name="Mimuro M."/>
            <person name="Blankenship R.E."/>
            <person name="Touchman J.W."/>
        </authorList>
    </citation>
    <scope>NUCLEOTIDE SEQUENCE [LARGE SCALE GENOMIC DNA]</scope>
    <source>
        <strain evidence="2">MBIC 11017</strain>
        <plasmid evidence="2">Plasmid pREB3</plasmid>
    </source>
</reference>
<dbReference type="HOGENOM" id="CLU_3211002_0_0_3"/>